<evidence type="ECO:0000313" key="3">
    <source>
        <dbReference type="Proteomes" id="UP000281904"/>
    </source>
</evidence>
<proteinExistence type="predicted"/>
<dbReference type="EMBL" id="LR134493">
    <property type="protein sequence ID" value="VEI67757.1"/>
    <property type="molecule type" value="Genomic_DNA"/>
</dbReference>
<organism evidence="2 3">
    <name type="scientific">Serratia rubidaea</name>
    <name type="common">Serratia marinorubra</name>
    <dbReference type="NCBI Taxonomy" id="61652"/>
    <lineage>
        <taxon>Bacteria</taxon>
        <taxon>Pseudomonadati</taxon>
        <taxon>Pseudomonadota</taxon>
        <taxon>Gammaproteobacteria</taxon>
        <taxon>Enterobacterales</taxon>
        <taxon>Yersiniaceae</taxon>
        <taxon>Serratia</taxon>
    </lineage>
</organism>
<evidence type="ECO:0000259" key="1">
    <source>
        <dbReference type="Pfam" id="PF02627"/>
    </source>
</evidence>
<reference evidence="2 3" key="1">
    <citation type="submission" date="2018-12" db="EMBL/GenBank/DDBJ databases">
        <authorList>
            <consortium name="Pathogen Informatics"/>
        </authorList>
    </citation>
    <scope>NUCLEOTIDE SEQUENCE [LARGE SCALE GENOMIC DNA]</scope>
    <source>
        <strain evidence="2 3">NCTC10036</strain>
    </source>
</reference>
<dbReference type="Pfam" id="PF02627">
    <property type="entry name" value="CMD"/>
    <property type="match status" value="1"/>
</dbReference>
<dbReference type="Proteomes" id="UP000281904">
    <property type="component" value="Chromosome"/>
</dbReference>
<dbReference type="Gene3D" id="1.20.1290.10">
    <property type="entry name" value="AhpD-like"/>
    <property type="match status" value="1"/>
</dbReference>
<sequence length="155" mass="17273">MGNRIDYGRTSPDGVLAFCEVETYLSQCGLDETLIDLVYLRVSQINGCAYCTDLHTRMLTKEGLPANKLALVQVWAFTEEVFSLKEKAALAWAEHVTLIQKAFFNDEGLPETAQCFTEKELFDLTLAASLMNAYNRLAVSFRNAPHAVAERQGGM</sequence>
<name>A0A3S5AWG6_SERRU</name>
<dbReference type="InterPro" id="IPR029032">
    <property type="entry name" value="AhpD-like"/>
</dbReference>
<evidence type="ECO:0000313" key="2">
    <source>
        <dbReference type="EMBL" id="VEI67757.1"/>
    </source>
</evidence>
<dbReference type="SUPFAM" id="SSF69118">
    <property type="entry name" value="AhpD-like"/>
    <property type="match status" value="1"/>
</dbReference>
<protein>
    <submittedName>
        <fullName evidence="2">Argininosuccinate synthase</fullName>
    </submittedName>
</protein>
<accession>A0A3S5AWG6</accession>
<gene>
    <name evidence="2" type="ORF">NCTC10036_03116</name>
</gene>
<dbReference type="NCBIfam" id="TIGR00778">
    <property type="entry name" value="ahpD_dom"/>
    <property type="match status" value="1"/>
</dbReference>
<dbReference type="GO" id="GO:0051920">
    <property type="term" value="F:peroxiredoxin activity"/>
    <property type="evidence" value="ECO:0007669"/>
    <property type="project" value="InterPro"/>
</dbReference>
<dbReference type="AlphaFoldDB" id="A0A3S5AWG6"/>
<dbReference type="PANTHER" id="PTHR34846:SF10">
    <property type="entry name" value="CYTOPLASMIC PROTEIN"/>
    <property type="match status" value="1"/>
</dbReference>
<dbReference type="PANTHER" id="PTHR34846">
    <property type="entry name" value="4-CARBOXYMUCONOLACTONE DECARBOXYLASE FAMILY PROTEIN (AFU_ORTHOLOGUE AFUA_6G11590)"/>
    <property type="match status" value="1"/>
</dbReference>
<dbReference type="InterPro" id="IPR003779">
    <property type="entry name" value="CMD-like"/>
</dbReference>
<feature type="domain" description="Carboxymuconolactone decarboxylase-like" evidence="1">
    <location>
        <begin position="15"/>
        <end position="94"/>
    </location>
</feature>
<dbReference type="RefSeq" id="WP_126531851.1">
    <property type="nucleotide sequence ID" value="NZ_JAMWJM010000002.1"/>
</dbReference>
<dbReference type="InterPro" id="IPR004675">
    <property type="entry name" value="AhpD_core"/>
</dbReference>